<evidence type="ECO:0000259" key="4">
    <source>
        <dbReference type="Pfam" id="PF00294"/>
    </source>
</evidence>
<dbReference type="Pfam" id="PF00294">
    <property type="entry name" value="PfkB"/>
    <property type="match status" value="1"/>
</dbReference>
<name>A0AA38GX63_TAXCH</name>
<comment type="similarity">
    <text evidence="1">Belongs to the carbohydrate kinase PfkB family.</text>
</comment>
<dbReference type="InterPro" id="IPR029056">
    <property type="entry name" value="Ribokinase-like"/>
</dbReference>
<dbReference type="OMA" id="QHFGSHE"/>
<accession>A0AA38GX63</accession>
<evidence type="ECO:0000256" key="3">
    <source>
        <dbReference type="ARBA" id="ARBA00022777"/>
    </source>
</evidence>
<evidence type="ECO:0000256" key="2">
    <source>
        <dbReference type="ARBA" id="ARBA00022679"/>
    </source>
</evidence>
<reference evidence="5 6" key="1">
    <citation type="journal article" date="2021" name="Nat. Plants">
        <title>The Taxus genome provides insights into paclitaxel biosynthesis.</title>
        <authorList>
            <person name="Xiong X."/>
            <person name="Gou J."/>
            <person name="Liao Q."/>
            <person name="Li Y."/>
            <person name="Zhou Q."/>
            <person name="Bi G."/>
            <person name="Li C."/>
            <person name="Du R."/>
            <person name="Wang X."/>
            <person name="Sun T."/>
            <person name="Guo L."/>
            <person name="Liang H."/>
            <person name="Lu P."/>
            <person name="Wu Y."/>
            <person name="Zhang Z."/>
            <person name="Ro D.K."/>
            <person name="Shang Y."/>
            <person name="Huang S."/>
            <person name="Yan J."/>
        </authorList>
    </citation>
    <scope>NUCLEOTIDE SEQUENCE [LARGE SCALE GENOMIC DNA]</scope>
    <source>
        <strain evidence="5">Ta-2019</strain>
    </source>
</reference>
<gene>
    <name evidence="5" type="ORF">KI387_001986</name>
</gene>
<dbReference type="GO" id="GO:0010264">
    <property type="term" value="P:myo-inositol hexakisphosphate biosynthetic process"/>
    <property type="evidence" value="ECO:0007669"/>
    <property type="project" value="TreeGrafter"/>
</dbReference>
<evidence type="ECO:0000313" key="5">
    <source>
        <dbReference type="EMBL" id="KAH9329878.1"/>
    </source>
</evidence>
<dbReference type="InterPro" id="IPR011611">
    <property type="entry name" value="PfkB_dom"/>
</dbReference>
<keyword evidence="2" id="KW-0808">Transferase</keyword>
<dbReference type="PANTHER" id="PTHR43085">
    <property type="entry name" value="HEXOKINASE FAMILY MEMBER"/>
    <property type="match status" value="1"/>
</dbReference>
<dbReference type="EMBL" id="JAHRHJ020000001">
    <property type="protein sequence ID" value="KAH9329878.1"/>
    <property type="molecule type" value="Genomic_DNA"/>
</dbReference>
<sequence>MEEKSGGGAMVVGHYCHDVLKFGSGGERERVVESLGGSVSYITNVLDALRLPSTVVSKVGSDFAYALDTAFHPPSAILGDAKTTQFYADLSRAGERVLRVNNACEAIYPEDIPSNEKGKFMIGLAVGVAGEILPETLRRMAAVSEVVVADIQALIRSIDASDGTVGLRRLCDTEFNSVVEERKIAYLKASKAEAAYLDIERVRHHTCLIVTHGPHGSTLYLSDGHFHVPAFPSHELDPTGAGDSFLAGFSAGFMQGLPLVHAALMGNFFGSLAVAQIGLPRFTRHHLQRLHEVLDRGINNNIFSSTQMDRFCSSTLPYSSDSKLLIVEDQILQQLDETMKNNICVPTDMDSTELPKLSQAEEHNDFQIDFA</sequence>
<proteinExistence type="inferred from homology"/>
<evidence type="ECO:0000256" key="1">
    <source>
        <dbReference type="ARBA" id="ARBA00010688"/>
    </source>
</evidence>
<dbReference type="SUPFAM" id="SSF53613">
    <property type="entry name" value="Ribokinase-like"/>
    <property type="match status" value="1"/>
</dbReference>
<comment type="caution">
    <text evidence="5">The sequence shown here is derived from an EMBL/GenBank/DDBJ whole genome shotgun (WGS) entry which is preliminary data.</text>
</comment>
<dbReference type="PROSITE" id="PS00584">
    <property type="entry name" value="PFKB_KINASES_2"/>
    <property type="match status" value="1"/>
</dbReference>
<dbReference type="Gene3D" id="3.40.1190.20">
    <property type="match status" value="1"/>
</dbReference>
<dbReference type="Proteomes" id="UP000824469">
    <property type="component" value="Unassembled WGS sequence"/>
</dbReference>
<organism evidence="5 6">
    <name type="scientific">Taxus chinensis</name>
    <name type="common">Chinese yew</name>
    <name type="synonym">Taxus wallichiana var. chinensis</name>
    <dbReference type="NCBI Taxonomy" id="29808"/>
    <lineage>
        <taxon>Eukaryota</taxon>
        <taxon>Viridiplantae</taxon>
        <taxon>Streptophyta</taxon>
        <taxon>Embryophyta</taxon>
        <taxon>Tracheophyta</taxon>
        <taxon>Spermatophyta</taxon>
        <taxon>Pinopsida</taxon>
        <taxon>Pinidae</taxon>
        <taxon>Conifers II</taxon>
        <taxon>Cupressales</taxon>
        <taxon>Taxaceae</taxon>
        <taxon>Taxus</taxon>
    </lineage>
</organism>
<dbReference type="InterPro" id="IPR050306">
    <property type="entry name" value="PfkB_Carbo_kinase"/>
</dbReference>
<protein>
    <recommendedName>
        <fullName evidence="4">Carbohydrate kinase PfkB domain-containing protein</fullName>
    </recommendedName>
</protein>
<feature type="domain" description="Carbohydrate kinase PfkB" evidence="4">
    <location>
        <begin position="29"/>
        <end position="278"/>
    </location>
</feature>
<dbReference type="InterPro" id="IPR002173">
    <property type="entry name" value="Carboh/pur_kinase_PfkB_CS"/>
</dbReference>
<dbReference type="GO" id="GO:0016301">
    <property type="term" value="F:kinase activity"/>
    <property type="evidence" value="ECO:0007669"/>
    <property type="project" value="UniProtKB-KW"/>
</dbReference>
<keyword evidence="3" id="KW-0418">Kinase</keyword>
<dbReference type="AlphaFoldDB" id="A0AA38GX63"/>
<evidence type="ECO:0000313" key="6">
    <source>
        <dbReference type="Proteomes" id="UP000824469"/>
    </source>
</evidence>
<dbReference type="PANTHER" id="PTHR43085:SF13">
    <property type="entry name" value="INOSITOL 3-KINASE"/>
    <property type="match status" value="1"/>
</dbReference>
<keyword evidence="6" id="KW-1185">Reference proteome</keyword>